<comment type="caution">
    <text evidence="2">The sequence shown here is derived from an EMBL/GenBank/DDBJ whole genome shotgun (WGS) entry which is preliminary data.</text>
</comment>
<name>A0A537KZ43_9BACT</name>
<evidence type="ECO:0000259" key="1">
    <source>
        <dbReference type="Pfam" id="PF06904"/>
    </source>
</evidence>
<organism evidence="2 3">
    <name type="scientific">Candidatus Segetimicrobium genomatis</name>
    <dbReference type="NCBI Taxonomy" id="2569760"/>
    <lineage>
        <taxon>Bacteria</taxon>
        <taxon>Bacillati</taxon>
        <taxon>Candidatus Sysuimicrobiota</taxon>
        <taxon>Candidatus Sysuimicrobiia</taxon>
        <taxon>Candidatus Sysuimicrobiales</taxon>
        <taxon>Candidatus Segetimicrobiaceae</taxon>
        <taxon>Candidatus Segetimicrobium</taxon>
    </lineage>
</organism>
<proteinExistence type="predicted"/>
<feature type="domain" description="Extensin-like C-terminal" evidence="1">
    <location>
        <begin position="77"/>
        <end position="142"/>
    </location>
</feature>
<reference evidence="2 3" key="1">
    <citation type="journal article" date="2019" name="Nat. Microbiol.">
        <title>Mediterranean grassland soil C-N compound turnover is dependent on rainfall and depth, and is mediated by genomically divergent microorganisms.</title>
        <authorList>
            <person name="Diamond S."/>
            <person name="Andeer P.F."/>
            <person name="Li Z."/>
            <person name="Crits-Christoph A."/>
            <person name="Burstein D."/>
            <person name="Anantharaman K."/>
            <person name="Lane K.R."/>
            <person name="Thomas B.C."/>
            <person name="Pan C."/>
            <person name="Northen T.R."/>
            <person name="Banfield J.F."/>
        </authorList>
    </citation>
    <scope>NUCLEOTIDE SEQUENCE [LARGE SCALE GENOMIC DNA]</scope>
    <source>
        <strain evidence="2">NP_2</strain>
    </source>
</reference>
<protein>
    <recommendedName>
        <fullName evidence="1">Extensin-like C-terminal domain-containing protein</fullName>
    </recommendedName>
</protein>
<dbReference type="EMBL" id="VBAJ01000332">
    <property type="protein sequence ID" value="TMJ01033.1"/>
    <property type="molecule type" value="Genomic_DNA"/>
</dbReference>
<evidence type="ECO:0000313" key="2">
    <source>
        <dbReference type="EMBL" id="TMJ01033.1"/>
    </source>
</evidence>
<evidence type="ECO:0000313" key="3">
    <source>
        <dbReference type="Proteomes" id="UP000318661"/>
    </source>
</evidence>
<dbReference type="AlphaFoldDB" id="A0A537KZ43"/>
<accession>A0A537KZ43</accession>
<gene>
    <name evidence="2" type="ORF">E6G99_12845</name>
</gene>
<dbReference type="Proteomes" id="UP000318661">
    <property type="component" value="Unassembled WGS sequence"/>
</dbReference>
<dbReference type="InterPro" id="IPR009683">
    <property type="entry name" value="Extensin-like_C"/>
</dbReference>
<dbReference type="Pfam" id="PF06904">
    <property type="entry name" value="Extensin-like_C"/>
    <property type="match status" value="1"/>
</dbReference>
<sequence>MARPDNFFEVLAGVPVHYDRLAPPFGYGTRGKPAKFYCLDPFETELDECFQELWDICPLGQAEVIASAGAWVEKPGFHGQGRAFDIDGIFWAGKGFVTLHDGFQGGDRVFYYAVEAIVRRHFGTVLDYNYDIDHRDHLHLDDGTAIGFQPGSPSRVKFLQGALTHVYELPVKVDGAFGPQTEQAVATTLGTLGIAGGIDNVSVWKEFLIRTAEKGFGIATGPVAEKNPLELLHDVYAAIDRTLTDTGLRKQVEGTLNAFANHDETQAWLIEDSPEPRSTSQSLHSREDLAPGYQMWIAMPWERHQ</sequence>